<reference evidence="2" key="5">
    <citation type="journal article" date="2001" name="Nature">
        <title>Functional annotation of a full-length mouse cDNA collection.</title>
        <authorList>
            <consortium name="The RIKEN Genome Exploration Research Group Phase II Team and the FANTOM Consortium"/>
        </authorList>
    </citation>
    <scope>NUCLEOTIDE SEQUENCE</scope>
    <source>
        <strain evidence="2">C57BL/6J</strain>
        <tissue evidence="2">Testis</tissue>
    </source>
</reference>
<reference evidence="2" key="7">
    <citation type="journal article" date="2005" name="Science">
        <title>The Transcriptional Landscape of the Mammalian Genome.</title>
        <authorList>
            <consortium name="The FANTOM Consortium"/>
            <consortium name="Riken Genome Exploration Research Group and Genome Science Group (Genome Network Project Core Group)"/>
        </authorList>
    </citation>
    <scope>NUCLEOTIDE SEQUENCE</scope>
    <source>
        <strain evidence="2">C57BL/6J</strain>
        <tissue evidence="2">Testis</tissue>
    </source>
</reference>
<sequence>MESRSLISGQKMDLLQPAPGSYKDTFGENSFIEPDPLPPITGVADERDTYSSQCGYQNTGTTGPKDDGSSPESCAGKRKGTSQRTNFLWRGNFQFRDETKTQKVMRQC</sequence>
<accession>Q9DA30</accession>
<dbReference type="AlphaFoldDB" id="Q9DA30"/>
<dbReference type="PhosphoSitePlus" id="Q9DA30"/>
<proteinExistence type="evidence at transcript level"/>
<dbReference type="AGR" id="MGI:1922771"/>
<dbReference type="MGI" id="MGI:1922771">
    <property type="gene designation" value="1700021P04Rik"/>
</dbReference>
<protein>
    <submittedName>
        <fullName evidence="2">Uncharacterized protein</fullName>
    </submittedName>
</protein>
<reference evidence="2" key="8">
    <citation type="journal article" date="2005" name="Science">
        <title>Antisense Transcription in the Mammalian Transcriptome.</title>
        <authorList>
            <consortium name="RIKEN Genome Exploration Research Group and Genome Science Group (Genome Network Project Core Group) and the FANTOM Consortium"/>
        </authorList>
    </citation>
    <scope>NUCLEOTIDE SEQUENCE</scope>
    <source>
        <strain evidence="2">C57BL/6J</strain>
        <tissue evidence="2">Testis</tissue>
    </source>
</reference>
<reference evidence="2" key="2">
    <citation type="journal article" date="2000" name="Genome Res.">
        <title>Normalization and subtraction of cap-trapper-selected cDNAs to prepare full-length cDNA libraries for rapid discovery of new genes.</title>
        <authorList>
            <person name="Carninci P."/>
            <person name="Shibata Y."/>
            <person name="Hayatsu N."/>
            <person name="Sugahara Y."/>
            <person name="Shibata K."/>
            <person name="Itoh M."/>
            <person name="Konno H."/>
            <person name="Okazaki Y."/>
            <person name="Muramatsu M."/>
            <person name="Hayashizaki Y."/>
        </authorList>
    </citation>
    <scope>NUCLEOTIDE SEQUENCE</scope>
    <source>
        <strain evidence="2">C57BL/6J</strain>
        <tissue evidence="2">Testis</tissue>
    </source>
</reference>
<evidence type="ECO:0000313" key="2">
    <source>
        <dbReference type="EMBL" id="BAB24470.1"/>
    </source>
</evidence>
<gene>
    <name evidence="3" type="primary">1700021P04Rik</name>
</gene>
<dbReference type="iPTMnet" id="Q9DA30"/>
<evidence type="ECO:0000256" key="1">
    <source>
        <dbReference type="SAM" id="MobiDB-lite"/>
    </source>
</evidence>
<reference evidence="2" key="1">
    <citation type="journal article" date="1999" name="Methods Enzymol.">
        <title>High-efficiency full-length cDNA cloning.</title>
        <authorList>
            <person name="Carninci P."/>
            <person name="Hayashizaki Y."/>
        </authorList>
    </citation>
    <scope>NUCLEOTIDE SEQUENCE</scope>
    <source>
        <strain evidence="2">C57BL/6J</strain>
        <tissue evidence="2">Testis</tissue>
    </source>
</reference>
<organism evidence="2">
    <name type="scientific">Mus musculus</name>
    <name type="common">Mouse</name>
    <dbReference type="NCBI Taxonomy" id="10090"/>
    <lineage>
        <taxon>Eukaryota</taxon>
        <taxon>Metazoa</taxon>
        <taxon>Chordata</taxon>
        <taxon>Craniata</taxon>
        <taxon>Vertebrata</taxon>
        <taxon>Euteleostomi</taxon>
        <taxon>Mammalia</taxon>
        <taxon>Eutheria</taxon>
        <taxon>Euarchontoglires</taxon>
        <taxon>Glires</taxon>
        <taxon>Rodentia</taxon>
        <taxon>Myomorpha</taxon>
        <taxon>Muroidea</taxon>
        <taxon>Muridae</taxon>
        <taxon>Murinae</taxon>
        <taxon>Mus</taxon>
        <taxon>Mus</taxon>
    </lineage>
</organism>
<reference evidence="2" key="3">
    <citation type="journal article" date="2000" name="Genome Res.">
        <title>RIKEN integrated sequence analysis (RISA) system--384-format sequencing pipeline with 384 multicapillary sequencer.</title>
        <authorList>
            <person name="Shibata K."/>
            <person name="Itoh M."/>
            <person name="Aizawa K."/>
            <person name="Nagaoka S."/>
            <person name="Sasaki N."/>
            <person name="Carninci P."/>
            <person name="Konno H."/>
            <person name="Akiyama J."/>
            <person name="Nishi K."/>
            <person name="Kitsunai T."/>
            <person name="Tashiro H."/>
            <person name="Itoh M."/>
            <person name="Sumi N."/>
            <person name="Ishii Y."/>
            <person name="Nakamura S."/>
            <person name="Hazama M."/>
            <person name="Nishine T."/>
            <person name="Harada A."/>
            <person name="Yamamoto R."/>
            <person name="Matsumoto H."/>
            <person name="Sakaguchi S."/>
            <person name="Ikegami T."/>
            <person name="Kashiwagi K."/>
            <person name="Fujiwake S."/>
            <person name="Inoue K."/>
            <person name="Togawa Y."/>
            <person name="Izawa M."/>
            <person name="Ohara E."/>
            <person name="Watahiki M."/>
            <person name="Yoneda Y."/>
            <person name="Ishikawa T."/>
            <person name="Ozawa K."/>
            <person name="Tanaka T."/>
            <person name="Matsuura S."/>
            <person name="Kawai J."/>
            <person name="Okazaki Y."/>
            <person name="Muramatsu M."/>
            <person name="Inoue Y."/>
            <person name="Kira A."/>
            <person name="Hayashizaki Y."/>
        </authorList>
    </citation>
    <scope>NUCLEOTIDE SEQUENCE</scope>
    <source>
        <strain evidence="2">C57BL/6J</strain>
        <tissue evidence="2">Testis</tissue>
    </source>
</reference>
<evidence type="ECO:0000313" key="3">
    <source>
        <dbReference type="MGI" id="MGI:1922771"/>
    </source>
</evidence>
<feature type="compositionally biased region" description="Polar residues" evidence="1">
    <location>
        <begin position="50"/>
        <end position="62"/>
    </location>
</feature>
<reference evidence="2" key="6">
    <citation type="journal article" date="2002" name="Nature">
        <title>Analysis of the mouse transcriptome based on functional annotation of 60,770 full-length cDNAs.</title>
        <authorList>
            <consortium name="The FANTOM Consortium and the RIKEN Genome Exploration Research Group Phase I and II Team"/>
        </authorList>
    </citation>
    <scope>NUCLEOTIDE SEQUENCE</scope>
    <source>
        <strain evidence="2">C57BL/6J</strain>
        <tissue evidence="2">Testis</tissue>
    </source>
</reference>
<reference evidence="2" key="4">
    <citation type="submission" date="2000-07" db="EMBL/GenBank/DDBJ databases">
        <authorList>
            <person name="Adachi J."/>
            <person name="Aizawa K."/>
            <person name="Akahira S."/>
            <person name="Akimura T."/>
            <person name="Arai A."/>
            <person name="Aono H."/>
            <person name="Arakawa T."/>
            <person name="Bono H."/>
            <person name="Carninci P."/>
            <person name="Fukuda S."/>
            <person name="Fukunishi Y."/>
            <person name="Furuno M."/>
            <person name="Hanagaki T."/>
            <person name="Hara A."/>
            <person name="Hayatsu N."/>
            <person name="Hiramoto K."/>
            <person name="Hiraoka T."/>
            <person name="Hori F."/>
            <person name="Imotani K."/>
            <person name="Ishii Y."/>
            <person name="Itoh M."/>
            <person name="Izawa M."/>
            <person name="Kasukawa T."/>
            <person name="Kato H."/>
            <person name="Kawai J."/>
            <person name="Kojima Y."/>
            <person name="Konno H."/>
            <person name="Kouda M."/>
            <person name="Koya S."/>
            <person name="Kurihara C."/>
            <person name="Matsuyama T."/>
            <person name="Miyazaki A."/>
            <person name="Nishi K."/>
            <person name="Nomura K."/>
            <person name="Numazaki R."/>
            <person name="Ohno M."/>
            <person name="Okazaki Y."/>
            <person name="Okido T."/>
            <person name="Owa C."/>
            <person name="Saito H."/>
            <person name="Saito R."/>
            <person name="Sakai C."/>
            <person name="Sakai K."/>
            <person name="Sano H."/>
            <person name="Sasaki D."/>
            <person name="Shibata K."/>
            <person name="Shibata Y."/>
            <person name="Shinagawa A."/>
            <person name="Shiraki T."/>
            <person name="Sogabe Y."/>
            <person name="Suzuki H."/>
            <person name="Tagami M."/>
            <person name="Tagawa A."/>
            <person name="Takahashi F."/>
            <person name="Tanaka T."/>
            <person name="Tejima Y."/>
            <person name="Toya T."/>
            <person name="Yamamura T."/>
            <person name="Yasunishi A."/>
            <person name="Yoshida K."/>
            <person name="Yoshino M."/>
            <person name="Muramatsu M."/>
            <person name="Hayashizaki Y."/>
        </authorList>
    </citation>
    <scope>NUCLEOTIDE SEQUENCE</scope>
    <source>
        <strain evidence="2">C57BL/6J</strain>
        <tissue evidence="2">Testis</tissue>
    </source>
</reference>
<name>Q9DA30_MOUSE</name>
<feature type="region of interest" description="Disordered" evidence="1">
    <location>
        <begin position="1"/>
        <end position="87"/>
    </location>
</feature>
<dbReference type="EMBL" id="AK006227">
    <property type="protein sequence ID" value="BAB24470.1"/>
    <property type="molecule type" value="mRNA"/>
</dbReference>